<comment type="similarity">
    <text evidence="2">Belongs to the band 7/mec-2 family.</text>
</comment>
<dbReference type="Pfam" id="PF16200">
    <property type="entry name" value="Band_7_C"/>
    <property type="match status" value="1"/>
</dbReference>
<organism evidence="5">
    <name type="scientific">Strongyloides ratti</name>
    <name type="common">Parasitic roundworm</name>
    <dbReference type="NCBI Taxonomy" id="34506"/>
    <lineage>
        <taxon>Eukaryota</taxon>
        <taxon>Metazoa</taxon>
        <taxon>Ecdysozoa</taxon>
        <taxon>Nematoda</taxon>
        <taxon>Chromadorea</taxon>
        <taxon>Rhabditida</taxon>
        <taxon>Tylenchina</taxon>
        <taxon>Panagrolaimomorpha</taxon>
        <taxon>Strongyloidoidea</taxon>
        <taxon>Strongyloididae</taxon>
        <taxon>Strongyloides</taxon>
    </lineage>
</organism>
<dbReference type="PANTHER" id="PTHR43327">
    <property type="entry name" value="STOMATIN-LIKE PROTEIN 2, MITOCHONDRIAL"/>
    <property type="match status" value="1"/>
</dbReference>
<evidence type="ECO:0000313" key="6">
    <source>
        <dbReference type="Proteomes" id="UP000035682"/>
    </source>
</evidence>
<dbReference type="CTD" id="36379794"/>
<sequence>MQHSLKIIQKNSLLQFSQRASSNVINTIINFVPEQEVWIVERMGKFHKTLKPGLNFLLPVIDRVQYVHNLREIPIDIPQQDVITFDNIIINFESILYIRVVDPYKASYGVVDPEFASRQLAQAVVRSEISKISHDILFKEREKLNIRICDVINKAAESWGLVCIRHEVKKMSMPPTIQEAMQKEVEADKKKRALILESEGKRDAAINIAEGEKKAKVLASQARMEEIINQAQGTAKAMELKADAQKKVIEKIAEALQNNGADKAAALSIAENYIKAFEKLAKESNTLIVPSNVNNVSSMVGEILTVYENIVKKNKN</sequence>
<evidence type="ECO:0000256" key="1">
    <source>
        <dbReference type="ARBA" id="ARBA00004173"/>
    </source>
</evidence>
<evidence type="ECO:0000313" key="5">
    <source>
        <dbReference type="EMBL" id="CEF67429.1"/>
    </source>
</evidence>
<dbReference type="WBParaSite" id="SRAE_2000209300.1">
    <property type="protein sequence ID" value="SRAE_2000209300.1"/>
    <property type="gene ID" value="WBGene00262300"/>
</dbReference>
<reference evidence="7" key="2">
    <citation type="submission" date="2020-12" db="UniProtKB">
        <authorList>
            <consortium name="WormBaseParasite"/>
        </authorList>
    </citation>
    <scope>IDENTIFICATION</scope>
</reference>
<name>A0A090MYM2_STRRB</name>
<keyword evidence="3" id="KW-0496">Mitochondrion</keyword>
<dbReference type="InterPro" id="IPR050710">
    <property type="entry name" value="Band7/mec-2_domain"/>
</dbReference>
<keyword evidence="6" id="KW-1185">Reference proteome</keyword>
<dbReference type="InterPro" id="IPR001107">
    <property type="entry name" value="Band_7"/>
</dbReference>
<dbReference type="OMA" id="YLQMLPK"/>
<feature type="domain" description="Band 7" evidence="4">
    <location>
        <begin position="27"/>
        <end position="185"/>
    </location>
</feature>
<evidence type="ECO:0000256" key="3">
    <source>
        <dbReference type="ARBA" id="ARBA00023128"/>
    </source>
</evidence>
<evidence type="ECO:0000256" key="2">
    <source>
        <dbReference type="ARBA" id="ARBA00008164"/>
    </source>
</evidence>
<dbReference type="Proteomes" id="UP000035682">
    <property type="component" value="Unplaced"/>
</dbReference>
<dbReference type="GO" id="GO:0005739">
    <property type="term" value="C:mitochondrion"/>
    <property type="evidence" value="ECO:0007669"/>
    <property type="project" value="UniProtKB-SubCell"/>
</dbReference>
<dbReference type="GO" id="GO:0007005">
    <property type="term" value="P:mitochondrion organization"/>
    <property type="evidence" value="ECO:0007669"/>
    <property type="project" value="TreeGrafter"/>
</dbReference>
<dbReference type="PANTHER" id="PTHR43327:SF10">
    <property type="entry name" value="STOMATIN-LIKE PROTEIN 2, MITOCHONDRIAL"/>
    <property type="match status" value="1"/>
</dbReference>
<dbReference type="WormBase" id="SRAE_2000209300">
    <property type="protein sequence ID" value="SRP04823"/>
    <property type="gene ID" value="WBGene00262300"/>
</dbReference>
<reference evidence="5 6" key="1">
    <citation type="submission" date="2014-09" db="EMBL/GenBank/DDBJ databases">
        <authorList>
            <person name="Martin A.A."/>
        </authorList>
    </citation>
    <scope>NUCLEOTIDE SEQUENCE</scope>
    <source>
        <strain evidence="6">ED321</strain>
        <strain evidence="5">ED321 Heterogonic</strain>
    </source>
</reference>
<dbReference type="PRINTS" id="PR00721">
    <property type="entry name" value="STOMATIN"/>
</dbReference>
<dbReference type="InterPro" id="IPR036013">
    <property type="entry name" value="Band_7/SPFH_dom_sf"/>
</dbReference>
<dbReference type="InterPro" id="IPR001972">
    <property type="entry name" value="Stomatin_HflK_fam"/>
</dbReference>
<dbReference type="SUPFAM" id="SSF117892">
    <property type="entry name" value="Band 7/SPFH domain"/>
    <property type="match status" value="1"/>
</dbReference>
<dbReference type="InterPro" id="IPR032435">
    <property type="entry name" value="STML2-like_C"/>
</dbReference>
<dbReference type="GeneID" id="36379794"/>
<dbReference type="EMBL" id="LN609529">
    <property type="protein sequence ID" value="CEF67429.1"/>
    <property type="molecule type" value="Genomic_DNA"/>
</dbReference>
<protein>
    <submittedName>
        <fullName evidence="5 7">Stomatin-like protein 2, mitochondrial</fullName>
    </submittedName>
</protein>
<gene>
    <name evidence="5 7 8" type="ORF">SRAE_2000209300</name>
</gene>
<dbReference type="Pfam" id="PF01145">
    <property type="entry name" value="Band_7"/>
    <property type="match status" value="1"/>
</dbReference>
<accession>A0A090MYM2</accession>
<dbReference type="SMART" id="SM00244">
    <property type="entry name" value="PHB"/>
    <property type="match status" value="1"/>
</dbReference>
<dbReference type="GO" id="GO:0016020">
    <property type="term" value="C:membrane"/>
    <property type="evidence" value="ECO:0007669"/>
    <property type="project" value="InterPro"/>
</dbReference>
<dbReference type="OrthoDB" id="434619at2759"/>
<evidence type="ECO:0000313" key="8">
    <source>
        <dbReference type="WormBase" id="SRAE_2000209300"/>
    </source>
</evidence>
<proteinExistence type="inferred from homology"/>
<comment type="subcellular location">
    <subcellularLocation>
        <location evidence="1">Mitochondrion</location>
    </subcellularLocation>
</comment>
<dbReference type="CDD" id="cd08829">
    <property type="entry name" value="SPFH_paraslipin"/>
    <property type="match status" value="1"/>
</dbReference>
<dbReference type="RefSeq" id="XP_024506629.1">
    <property type="nucleotide sequence ID" value="XM_024653121.1"/>
</dbReference>
<dbReference type="Gene3D" id="3.30.479.30">
    <property type="entry name" value="Band 7 domain"/>
    <property type="match status" value="1"/>
</dbReference>
<evidence type="ECO:0000259" key="4">
    <source>
        <dbReference type="SMART" id="SM00244"/>
    </source>
</evidence>
<evidence type="ECO:0000313" key="7">
    <source>
        <dbReference type="WBParaSite" id="SRAE_2000209300.1"/>
    </source>
</evidence>
<dbReference type="AlphaFoldDB" id="A0A090MYM2"/>
<dbReference type="STRING" id="34506.A0A090MYM2"/>